<proteinExistence type="predicted"/>
<keyword evidence="1" id="KW-0732">Signal</keyword>
<comment type="caution">
    <text evidence="3">The sequence shown here is derived from an EMBL/GenBank/DDBJ whole genome shotgun (WGS) entry which is preliminary data.</text>
</comment>
<name>A0ABD2ZU26_9GENT</name>
<feature type="signal peptide" evidence="1">
    <location>
        <begin position="1"/>
        <end position="27"/>
    </location>
</feature>
<dbReference type="Gene3D" id="3.30.420.10">
    <property type="entry name" value="Ribonuclease H-like superfamily/Ribonuclease H"/>
    <property type="match status" value="1"/>
</dbReference>
<reference evidence="3 4" key="1">
    <citation type="submission" date="2024-11" db="EMBL/GenBank/DDBJ databases">
        <title>A near-complete genome assembly of Cinchona calisaya.</title>
        <authorList>
            <person name="Lian D.C."/>
            <person name="Zhao X.W."/>
            <person name="Wei L."/>
        </authorList>
    </citation>
    <scope>NUCLEOTIDE SEQUENCE [LARGE SCALE GENOMIC DNA]</scope>
    <source>
        <tissue evidence="3">Nenye</tissue>
    </source>
</reference>
<dbReference type="CDD" id="cd06222">
    <property type="entry name" value="RNase_H_like"/>
    <property type="match status" value="1"/>
</dbReference>
<dbReference type="EMBL" id="JBJUIK010000007">
    <property type="protein sequence ID" value="KAL3522927.1"/>
    <property type="molecule type" value="Genomic_DNA"/>
</dbReference>
<dbReference type="PANTHER" id="PTHR47074">
    <property type="entry name" value="BNAC02G40300D PROTEIN"/>
    <property type="match status" value="1"/>
</dbReference>
<dbReference type="InterPro" id="IPR036397">
    <property type="entry name" value="RNaseH_sf"/>
</dbReference>
<organism evidence="3 4">
    <name type="scientific">Cinchona calisaya</name>
    <dbReference type="NCBI Taxonomy" id="153742"/>
    <lineage>
        <taxon>Eukaryota</taxon>
        <taxon>Viridiplantae</taxon>
        <taxon>Streptophyta</taxon>
        <taxon>Embryophyta</taxon>
        <taxon>Tracheophyta</taxon>
        <taxon>Spermatophyta</taxon>
        <taxon>Magnoliopsida</taxon>
        <taxon>eudicotyledons</taxon>
        <taxon>Gunneridae</taxon>
        <taxon>Pentapetalae</taxon>
        <taxon>asterids</taxon>
        <taxon>lamiids</taxon>
        <taxon>Gentianales</taxon>
        <taxon>Rubiaceae</taxon>
        <taxon>Cinchonoideae</taxon>
        <taxon>Cinchoneae</taxon>
        <taxon>Cinchona</taxon>
    </lineage>
</organism>
<gene>
    <name evidence="3" type="ORF">ACH5RR_015761</name>
</gene>
<evidence type="ECO:0000259" key="2">
    <source>
        <dbReference type="Pfam" id="PF13456"/>
    </source>
</evidence>
<dbReference type="InterPro" id="IPR012337">
    <property type="entry name" value="RNaseH-like_sf"/>
</dbReference>
<evidence type="ECO:0000256" key="1">
    <source>
        <dbReference type="SAM" id="SignalP"/>
    </source>
</evidence>
<dbReference type="InterPro" id="IPR002156">
    <property type="entry name" value="RNaseH_domain"/>
</dbReference>
<dbReference type="AlphaFoldDB" id="A0ABD2ZU26"/>
<feature type="chain" id="PRO_5044761080" description="RNase H type-1 domain-containing protein" evidence="1">
    <location>
        <begin position="28"/>
        <end position="246"/>
    </location>
</feature>
<evidence type="ECO:0000313" key="3">
    <source>
        <dbReference type="EMBL" id="KAL3522927.1"/>
    </source>
</evidence>
<feature type="domain" description="RNase H type-1" evidence="2">
    <location>
        <begin position="94"/>
        <end position="214"/>
    </location>
</feature>
<accession>A0ABD2ZU26</accession>
<dbReference type="Pfam" id="PF13456">
    <property type="entry name" value="RVT_3"/>
    <property type="match status" value="1"/>
</dbReference>
<evidence type="ECO:0000313" key="4">
    <source>
        <dbReference type="Proteomes" id="UP001630127"/>
    </source>
</evidence>
<dbReference type="SUPFAM" id="SSF53098">
    <property type="entry name" value="Ribonuclease H-like"/>
    <property type="match status" value="1"/>
</dbReference>
<dbReference type="InterPro" id="IPR052929">
    <property type="entry name" value="RNase_H-like_EbsB-rel"/>
</dbReference>
<keyword evidence="4" id="KW-1185">Reference proteome</keyword>
<sequence length="246" mass="28492">MSYGPLRNFFVNFLVMVQICLVGLVLSDESLEIVKNVRILLLQEEISNSVNIQVEKREFTEVVREERYCNETDDSSNQANSIYKLTRDATIILNSDAATRNSTNKIGLGTIAKKRQDQILAIWAESLHQCFVAKVAEASALRLAMIKSKKEGWVEVYFQTSYKQLLDEVRSEEKWCSPVGIVIEDIIQLQQIFSRCIFSFIKRDENQVSHELAKLIIKLKYIIKWKASFPTWLNRKVRDDLRVIII</sequence>
<dbReference type="InterPro" id="IPR044730">
    <property type="entry name" value="RNase_H-like_dom_plant"/>
</dbReference>
<dbReference type="Proteomes" id="UP001630127">
    <property type="component" value="Unassembled WGS sequence"/>
</dbReference>
<protein>
    <recommendedName>
        <fullName evidence="2">RNase H type-1 domain-containing protein</fullName>
    </recommendedName>
</protein>
<dbReference type="PANTHER" id="PTHR47074:SF48">
    <property type="entry name" value="POLYNUCLEOTIDYL TRANSFERASE, RIBONUCLEASE H-LIKE SUPERFAMILY PROTEIN"/>
    <property type="match status" value="1"/>
</dbReference>